<keyword evidence="4" id="KW-1185">Reference proteome</keyword>
<name>A0A919DTW8_9ACTN</name>
<evidence type="ECO:0000256" key="1">
    <source>
        <dbReference type="SAM" id="SignalP"/>
    </source>
</evidence>
<dbReference type="AlphaFoldDB" id="A0A919DTW8"/>
<feature type="chain" id="PRO_5039499227" description="DUF6299 domain-containing protein" evidence="1">
    <location>
        <begin position="36"/>
        <end position="155"/>
    </location>
</feature>
<dbReference type="Proteomes" id="UP000641386">
    <property type="component" value="Unassembled WGS sequence"/>
</dbReference>
<feature type="domain" description="DUF6299" evidence="2">
    <location>
        <begin position="43"/>
        <end position="154"/>
    </location>
</feature>
<protein>
    <recommendedName>
        <fullName evidence="2">DUF6299 domain-containing protein</fullName>
    </recommendedName>
</protein>
<organism evidence="3 4">
    <name type="scientific">Streptomyces spiralis</name>
    <dbReference type="NCBI Taxonomy" id="66376"/>
    <lineage>
        <taxon>Bacteria</taxon>
        <taxon>Bacillati</taxon>
        <taxon>Actinomycetota</taxon>
        <taxon>Actinomycetes</taxon>
        <taxon>Kitasatosporales</taxon>
        <taxon>Streptomycetaceae</taxon>
        <taxon>Streptomyces</taxon>
    </lineage>
</organism>
<reference evidence="3" key="2">
    <citation type="submission" date="2020-09" db="EMBL/GenBank/DDBJ databases">
        <authorList>
            <person name="Sun Q."/>
            <person name="Ohkuma M."/>
        </authorList>
    </citation>
    <scope>NUCLEOTIDE SEQUENCE</scope>
    <source>
        <strain evidence="3">JCM 3302</strain>
    </source>
</reference>
<dbReference type="EMBL" id="BNBC01000016">
    <property type="protein sequence ID" value="GHE78311.1"/>
    <property type="molecule type" value="Genomic_DNA"/>
</dbReference>
<dbReference type="RefSeq" id="WP_373311216.1">
    <property type="nucleotide sequence ID" value="NZ_BNBC01000016.1"/>
</dbReference>
<sequence>MTARPARSVRCARPVLGVLGVAAAMLLLAAPAAPAHVAASAADETVTVDPAAGLAADGTVTISGTYRCTGADGPVFVSSGISRKDSATRYGIGGTRAVCDGAEHTWTNTGKPSDTLDPGTAHVEATIMELTPQGGLPLLPRFHAVGEQDVTLTRA</sequence>
<reference evidence="3" key="1">
    <citation type="journal article" date="2014" name="Int. J. Syst. Evol. Microbiol.">
        <title>Complete genome sequence of Corynebacterium casei LMG S-19264T (=DSM 44701T), isolated from a smear-ripened cheese.</title>
        <authorList>
            <consortium name="US DOE Joint Genome Institute (JGI-PGF)"/>
            <person name="Walter F."/>
            <person name="Albersmeier A."/>
            <person name="Kalinowski J."/>
            <person name="Ruckert C."/>
        </authorList>
    </citation>
    <scope>NUCLEOTIDE SEQUENCE</scope>
    <source>
        <strain evidence="3">JCM 3302</strain>
    </source>
</reference>
<evidence type="ECO:0000313" key="3">
    <source>
        <dbReference type="EMBL" id="GHE78311.1"/>
    </source>
</evidence>
<proteinExistence type="predicted"/>
<comment type="caution">
    <text evidence="3">The sequence shown here is derived from an EMBL/GenBank/DDBJ whole genome shotgun (WGS) entry which is preliminary data.</text>
</comment>
<evidence type="ECO:0000313" key="4">
    <source>
        <dbReference type="Proteomes" id="UP000641386"/>
    </source>
</evidence>
<dbReference type="Pfam" id="PF19816">
    <property type="entry name" value="DUF6299"/>
    <property type="match status" value="1"/>
</dbReference>
<evidence type="ECO:0000259" key="2">
    <source>
        <dbReference type="Pfam" id="PF19816"/>
    </source>
</evidence>
<keyword evidence="1" id="KW-0732">Signal</keyword>
<accession>A0A919DTW8</accession>
<dbReference type="InterPro" id="IPR046266">
    <property type="entry name" value="DUF6299"/>
</dbReference>
<gene>
    <name evidence="3" type="ORF">GCM10014715_36890</name>
</gene>
<feature type="signal peptide" evidence="1">
    <location>
        <begin position="1"/>
        <end position="35"/>
    </location>
</feature>